<proteinExistence type="predicted"/>
<evidence type="ECO:0000259" key="1">
    <source>
        <dbReference type="Pfam" id="PF25413"/>
    </source>
</evidence>
<dbReference type="Gene3D" id="3.50.50.60">
    <property type="entry name" value="FAD/NAD(P)-binding domain"/>
    <property type="match status" value="2"/>
</dbReference>
<dbReference type="Proteomes" id="UP000664940">
    <property type="component" value="Unassembled WGS sequence"/>
</dbReference>
<evidence type="ECO:0000313" key="2">
    <source>
        <dbReference type="EMBL" id="KAF6086346.1"/>
    </source>
</evidence>
<dbReference type="EMBL" id="JABVXQ010000011">
    <property type="protein sequence ID" value="KAF6086346.1"/>
    <property type="molecule type" value="Genomic_DNA"/>
</dbReference>
<feature type="domain" description="[F-actin]-monooxygenase MICAL1-3-like Rossman" evidence="1">
    <location>
        <begin position="2"/>
        <end position="43"/>
    </location>
</feature>
<dbReference type="Pfam" id="PF25413">
    <property type="entry name" value="Rossman_Mical"/>
    <property type="match status" value="1"/>
</dbReference>
<organism evidence="2 3">
    <name type="scientific">Phyllostomus discolor</name>
    <name type="common">pale spear-nosed bat</name>
    <dbReference type="NCBI Taxonomy" id="89673"/>
    <lineage>
        <taxon>Eukaryota</taxon>
        <taxon>Metazoa</taxon>
        <taxon>Chordata</taxon>
        <taxon>Craniata</taxon>
        <taxon>Vertebrata</taxon>
        <taxon>Euteleostomi</taxon>
        <taxon>Mammalia</taxon>
        <taxon>Eutheria</taxon>
        <taxon>Laurasiatheria</taxon>
        <taxon>Chiroptera</taxon>
        <taxon>Yangochiroptera</taxon>
        <taxon>Phyllostomidae</taxon>
        <taxon>Phyllostominae</taxon>
        <taxon>Phyllostomus</taxon>
    </lineage>
</organism>
<protein>
    <recommendedName>
        <fullName evidence="1">[F-actin]-monooxygenase MICAL1-3-like Rossman domain-containing protein</fullName>
    </recommendedName>
</protein>
<evidence type="ECO:0000313" key="3">
    <source>
        <dbReference type="Proteomes" id="UP000664940"/>
    </source>
</evidence>
<reference evidence="2 3" key="1">
    <citation type="journal article" date="2020" name="Nature">
        <title>Six reference-quality genomes reveal evolution of bat adaptations.</title>
        <authorList>
            <person name="Jebb D."/>
            <person name="Huang Z."/>
            <person name="Pippel M."/>
            <person name="Hughes G.M."/>
            <person name="Lavrichenko K."/>
            <person name="Devanna P."/>
            <person name="Winkler S."/>
            <person name="Jermiin L.S."/>
            <person name="Skirmuntt E.C."/>
            <person name="Katzourakis A."/>
            <person name="Burkitt-Gray L."/>
            <person name="Ray D.A."/>
            <person name="Sullivan K.A.M."/>
            <person name="Roscito J.G."/>
            <person name="Kirilenko B.M."/>
            <person name="Davalos L.M."/>
            <person name="Corthals A.P."/>
            <person name="Power M.L."/>
            <person name="Jones G."/>
            <person name="Ransome R.D."/>
            <person name="Dechmann D.K.N."/>
            <person name="Locatelli A.G."/>
            <person name="Puechmaille S.J."/>
            <person name="Fedrigo O."/>
            <person name="Jarvis E.D."/>
            <person name="Hiller M."/>
            <person name="Vernes S.C."/>
            <person name="Myers E.W."/>
            <person name="Teeling E.C."/>
        </authorList>
    </citation>
    <scope>NUCLEOTIDE SEQUENCE [LARGE SCALE GENOMIC DNA]</scope>
    <source>
        <strain evidence="2">Bat1K_MPI-CBG_1</strain>
    </source>
</reference>
<name>A0A834DMC6_9CHIR</name>
<accession>A0A834DMC6</accession>
<gene>
    <name evidence="2" type="ORF">HJG60_008511</name>
</gene>
<comment type="caution">
    <text evidence="2">The sequence shown here is derived from an EMBL/GenBank/DDBJ whole genome shotgun (WGS) entry which is preliminary data.</text>
</comment>
<dbReference type="AlphaFoldDB" id="A0A834DMC6"/>
<dbReference type="InterPro" id="IPR036188">
    <property type="entry name" value="FAD/NAD-bd_sf"/>
</dbReference>
<sequence>MEETQVPKISSVARIHNQSFSQSLLKVTGTDLENIVYYKNNAPTFANVEPQGLQGFACAVADIATHSKLRRLEFAQDAHGWLDISAFDFTSMVWADSFACAQEKHSICLLLGLVGECLLEPF</sequence>
<dbReference type="InterPro" id="IPR057494">
    <property type="entry name" value="Rossman_Mical"/>
</dbReference>